<dbReference type="AlphaFoldDB" id="A0A9Q0MUI5"/>
<feature type="non-terminal residue" evidence="1">
    <location>
        <position position="66"/>
    </location>
</feature>
<reference evidence="1" key="1">
    <citation type="submission" date="2022-07" db="EMBL/GenBank/DDBJ databases">
        <authorList>
            <person name="Trinca V."/>
            <person name="Uliana J.V.C."/>
            <person name="Torres T.T."/>
            <person name="Ward R.J."/>
            <person name="Monesi N."/>
        </authorList>
    </citation>
    <scope>NUCLEOTIDE SEQUENCE</scope>
    <source>
        <strain evidence="1">HSMRA1968</strain>
        <tissue evidence="1">Whole embryos</tissue>
    </source>
</reference>
<protein>
    <submittedName>
        <fullName evidence="1">Uncharacterized protein</fullName>
    </submittedName>
</protein>
<comment type="caution">
    <text evidence="1">The sequence shown here is derived from an EMBL/GenBank/DDBJ whole genome shotgun (WGS) entry which is preliminary data.</text>
</comment>
<sequence>VLKFEFKNRNVVKMHPKVSTRCDCRRDFVIAFSFHFETMVKSDGIDKFPAESLKAGCAIRVWTFLI</sequence>
<gene>
    <name evidence="1" type="ORF">Bhyg_11006</name>
</gene>
<organism evidence="1 2">
    <name type="scientific">Pseudolycoriella hygida</name>
    <dbReference type="NCBI Taxonomy" id="35572"/>
    <lineage>
        <taxon>Eukaryota</taxon>
        <taxon>Metazoa</taxon>
        <taxon>Ecdysozoa</taxon>
        <taxon>Arthropoda</taxon>
        <taxon>Hexapoda</taxon>
        <taxon>Insecta</taxon>
        <taxon>Pterygota</taxon>
        <taxon>Neoptera</taxon>
        <taxon>Endopterygota</taxon>
        <taxon>Diptera</taxon>
        <taxon>Nematocera</taxon>
        <taxon>Sciaroidea</taxon>
        <taxon>Sciaridae</taxon>
        <taxon>Pseudolycoriella</taxon>
    </lineage>
</organism>
<evidence type="ECO:0000313" key="1">
    <source>
        <dbReference type="EMBL" id="KAJ6638272.1"/>
    </source>
</evidence>
<dbReference type="Proteomes" id="UP001151699">
    <property type="component" value="Chromosome X"/>
</dbReference>
<keyword evidence="2" id="KW-1185">Reference proteome</keyword>
<name>A0A9Q0MUI5_9DIPT</name>
<evidence type="ECO:0000313" key="2">
    <source>
        <dbReference type="Proteomes" id="UP001151699"/>
    </source>
</evidence>
<dbReference type="EMBL" id="WJQU01000003">
    <property type="protein sequence ID" value="KAJ6638272.1"/>
    <property type="molecule type" value="Genomic_DNA"/>
</dbReference>
<accession>A0A9Q0MUI5</accession>
<proteinExistence type="predicted"/>